<dbReference type="AlphaFoldDB" id="A0A0M0L912"/>
<comment type="caution">
    <text evidence="1">The sequence shown here is derived from an EMBL/GenBank/DDBJ whole genome shotgun (WGS) entry which is preliminary data.</text>
</comment>
<evidence type="ECO:0000313" key="1">
    <source>
        <dbReference type="EMBL" id="KOO47576.1"/>
    </source>
</evidence>
<dbReference type="OrthoDB" id="8778044at2"/>
<organism evidence="1 2">
    <name type="scientific">Priestia koreensis</name>
    <dbReference type="NCBI Taxonomy" id="284581"/>
    <lineage>
        <taxon>Bacteria</taxon>
        <taxon>Bacillati</taxon>
        <taxon>Bacillota</taxon>
        <taxon>Bacilli</taxon>
        <taxon>Bacillales</taxon>
        <taxon>Bacillaceae</taxon>
        <taxon>Priestia</taxon>
    </lineage>
</organism>
<proteinExistence type="predicted"/>
<dbReference type="EMBL" id="LILC01000007">
    <property type="protein sequence ID" value="KOO47576.1"/>
    <property type="molecule type" value="Genomic_DNA"/>
</dbReference>
<dbReference type="Proteomes" id="UP000037558">
    <property type="component" value="Unassembled WGS sequence"/>
</dbReference>
<sequence length="133" mass="15415">MKRILIVTLVALLSIFFIDRSYSKQNQAQAQEKFIHEVKQEQQKSDVATVNLNNVFHFHWDKVYVFEPHTKVAAINKKLGFDWMEAKATGIESGDNSVIVFVKNNQVEQFVTLPTSYGQPVYKNKHECEIKKI</sequence>
<name>A0A0M0L912_9BACI</name>
<gene>
    <name evidence="1" type="ORF">AMD01_05920</name>
</gene>
<protein>
    <submittedName>
        <fullName evidence="1">Uncharacterized protein</fullName>
    </submittedName>
</protein>
<dbReference type="PATRIC" id="fig|284581.3.peg.4581"/>
<reference evidence="2" key="1">
    <citation type="submission" date="2015-08" db="EMBL/GenBank/DDBJ databases">
        <title>Fjat-14210 dsm16467.</title>
        <authorList>
            <person name="Liu B."/>
            <person name="Wang J."/>
            <person name="Zhu Y."/>
            <person name="Liu G."/>
            <person name="Chen Q."/>
            <person name="Chen Z."/>
            <person name="Lan J."/>
            <person name="Che J."/>
            <person name="Ge C."/>
            <person name="Shi H."/>
            <person name="Pan Z."/>
            <person name="Liu X."/>
        </authorList>
    </citation>
    <scope>NUCLEOTIDE SEQUENCE [LARGE SCALE GENOMIC DNA]</scope>
    <source>
        <strain evidence="2">DSM 16467</strain>
    </source>
</reference>
<evidence type="ECO:0000313" key="2">
    <source>
        <dbReference type="Proteomes" id="UP000037558"/>
    </source>
</evidence>
<accession>A0A0M0L912</accession>
<dbReference type="RefSeq" id="WP_053400482.1">
    <property type="nucleotide sequence ID" value="NZ_JAMAUM010000013.1"/>
</dbReference>
<keyword evidence="2" id="KW-1185">Reference proteome</keyword>